<feature type="domain" description="Metallo-beta-lactamase" evidence="1">
    <location>
        <begin position="116"/>
        <end position="311"/>
    </location>
</feature>
<dbReference type="AlphaFoldDB" id="A0A3P3WE87"/>
<dbReference type="PIRSF" id="PIRSF038896">
    <property type="entry name" value="NAPE-PLD"/>
    <property type="match status" value="1"/>
</dbReference>
<accession>A0A3P3WE87</accession>
<sequence length="364" mass="42139">MAFTITMLLLLTLSVILFFNLPKFGRRPNGTRLERVKKSENYKNGQFRNITFTPDLTDGANYYTFMKEFFFGKSKRNTPKDRIPSVKTDLKNLDPQKDILVWFGHSSYFMQLSGKTFLVDPVFSNRASPLSYTVNAFKGSNVYCADDFPELDFLIITHDHWDHLDFKTVINLKSKTKKVITSLGTAQHFERWKFDLSQIHEMDWHEEIDLKNGFTINSLPSRHFSGRGLKRNQALWNSFVLKTPNKKIYIGGDSGYDAFFKAFGKQFGPFDLAVLECGQYNKNWKHIHMMPEETIQASKDLNAKVVLPVHWGKFPLALHDWDEPIIRAEKEAKLQNVALAHPMIGEILDFENLGNTKKWWEGVA</sequence>
<comment type="caution">
    <text evidence="2">The sequence shown here is derived from an EMBL/GenBank/DDBJ whole genome shotgun (WGS) entry which is preliminary data.</text>
</comment>
<name>A0A3P3WE87_9FLAO</name>
<dbReference type="GO" id="GO:0008270">
    <property type="term" value="F:zinc ion binding"/>
    <property type="evidence" value="ECO:0007669"/>
    <property type="project" value="InterPro"/>
</dbReference>
<dbReference type="GO" id="GO:0070290">
    <property type="term" value="F:N-acylphosphatidylethanolamine-specific phospholipase D activity"/>
    <property type="evidence" value="ECO:0007669"/>
    <property type="project" value="InterPro"/>
</dbReference>
<dbReference type="Proteomes" id="UP000271937">
    <property type="component" value="Unassembled WGS sequence"/>
</dbReference>
<proteinExistence type="predicted"/>
<dbReference type="InterPro" id="IPR001279">
    <property type="entry name" value="Metallo-B-lactamas"/>
</dbReference>
<gene>
    <name evidence="2" type="ORF">EG849_04980</name>
</gene>
<dbReference type="Pfam" id="PF12706">
    <property type="entry name" value="Lactamase_B_2"/>
    <property type="match status" value="1"/>
</dbReference>
<dbReference type="RefSeq" id="WP_125011987.1">
    <property type="nucleotide sequence ID" value="NZ_RQVR01000004.1"/>
</dbReference>
<dbReference type="InterPro" id="IPR036866">
    <property type="entry name" value="RibonucZ/Hydroxyglut_hydro"/>
</dbReference>
<evidence type="ECO:0000313" key="2">
    <source>
        <dbReference type="EMBL" id="RRJ92944.1"/>
    </source>
</evidence>
<dbReference type="EMBL" id="RQVR01000004">
    <property type="protein sequence ID" value="RRJ92944.1"/>
    <property type="molecule type" value="Genomic_DNA"/>
</dbReference>
<reference evidence="2 3" key="1">
    <citation type="submission" date="2018-11" db="EMBL/GenBank/DDBJ databases">
        <title>Flavobacterium sp. nov., YIM 102600 draft genome.</title>
        <authorList>
            <person name="Li G."/>
            <person name="Jiang Y."/>
        </authorList>
    </citation>
    <scope>NUCLEOTIDE SEQUENCE [LARGE SCALE GENOMIC DNA]</scope>
    <source>
        <strain evidence="2 3">YIM 102600</strain>
    </source>
</reference>
<evidence type="ECO:0000259" key="1">
    <source>
        <dbReference type="Pfam" id="PF12706"/>
    </source>
</evidence>
<protein>
    <submittedName>
        <fullName evidence="2">MBL fold metallo-hydrolase</fullName>
    </submittedName>
</protein>
<dbReference type="PANTHER" id="PTHR15032">
    <property type="entry name" value="N-ACYL-PHOSPHATIDYLETHANOLAMINE-HYDROLYZING PHOSPHOLIPASE D"/>
    <property type="match status" value="1"/>
</dbReference>
<dbReference type="OrthoDB" id="9805728at2"/>
<keyword evidence="2" id="KW-0378">Hydrolase</keyword>
<dbReference type="SUPFAM" id="SSF56281">
    <property type="entry name" value="Metallo-hydrolase/oxidoreductase"/>
    <property type="match status" value="1"/>
</dbReference>
<organism evidence="2 3">
    <name type="scientific">Flavobacterium macacae</name>
    <dbReference type="NCBI Taxonomy" id="2488993"/>
    <lineage>
        <taxon>Bacteria</taxon>
        <taxon>Pseudomonadati</taxon>
        <taxon>Bacteroidota</taxon>
        <taxon>Flavobacteriia</taxon>
        <taxon>Flavobacteriales</taxon>
        <taxon>Flavobacteriaceae</taxon>
        <taxon>Flavobacterium</taxon>
    </lineage>
</organism>
<dbReference type="GO" id="GO:0005737">
    <property type="term" value="C:cytoplasm"/>
    <property type="evidence" value="ECO:0007669"/>
    <property type="project" value="TreeGrafter"/>
</dbReference>
<dbReference type="PANTHER" id="PTHR15032:SF4">
    <property type="entry name" value="N-ACYL-PHOSPHATIDYLETHANOLAMINE-HYDROLYZING PHOSPHOLIPASE D"/>
    <property type="match status" value="1"/>
</dbReference>
<evidence type="ECO:0000313" key="3">
    <source>
        <dbReference type="Proteomes" id="UP000271937"/>
    </source>
</evidence>
<keyword evidence="3" id="KW-1185">Reference proteome</keyword>
<dbReference type="Gene3D" id="3.60.15.10">
    <property type="entry name" value="Ribonuclease Z/Hydroxyacylglutathione hydrolase-like"/>
    <property type="match status" value="1"/>
</dbReference>
<dbReference type="InterPro" id="IPR024884">
    <property type="entry name" value="NAPE-PLD"/>
</dbReference>